<sequence>MEVKDSIVFLAMGEVYARQAVYAILSLLKVYRMRLPESLRIIIYTNAPEYFSSLEDISCLDVVYLNEEKFCAWKGAGNQLFRTKIKLLQEVRETVEGNILYADTDIVFFKRIDHLFHLLNQGNCILHTKEAALSTAGFDAYRTSFCGRHLTLTSGWSIYISDRHYMWNAGVIGLSPEKYKLVDDVLELNDRLLLVNNLRLVEQLAFSVVLAETCDVMECHNRIFHYCWNDGKDKMDEQIKRLLKDTEGERIERKVLRMNQYRIYYPSTKDKLLYFSRPRNLLAMLKRKFLLLQNNH</sequence>
<gene>
    <name evidence="1" type="ORF">A3841_02520</name>
</gene>
<dbReference type="OrthoDB" id="850028at2"/>
<dbReference type="AlphaFoldDB" id="A0A1Q5PB71"/>
<dbReference type="InterPro" id="IPR029044">
    <property type="entry name" value="Nucleotide-diphossugar_trans"/>
</dbReference>
<evidence type="ECO:0000313" key="1">
    <source>
        <dbReference type="EMBL" id="OKL39454.1"/>
    </source>
</evidence>
<evidence type="ECO:0008006" key="3">
    <source>
        <dbReference type="Google" id="ProtNLM"/>
    </source>
</evidence>
<reference evidence="1 2" key="1">
    <citation type="submission" date="2016-03" db="EMBL/GenBank/DDBJ databases">
        <title>Genome sequence of Pontibacter sp. nov., of the family cytophagaceae, isolated from marine sediment of the Yellow Sea, China.</title>
        <authorList>
            <person name="Zhang G."/>
            <person name="Zhang R."/>
        </authorList>
    </citation>
    <scope>NUCLEOTIDE SEQUENCE [LARGE SCALE GENOMIC DNA]</scope>
    <source>
        <strain evidence="1 2">S10-8</strain>
    </source>
</reference>
<dbReference type="Proteomes" id="UP000186551">
    <property type="component" value="Unassembled WGS sequence"/>
</dbReference>
<dbReference type="EMBL" id="LVWA01000009">
    <property type="protein sequence ID" value="OKL39454.1"/>
    <property type="molecule type" value="Genomic_DNA"/>
</dbReference>
<dbReference type="RefSeq" id="WP_073853369.1">
    <property type="nucleotide sequence ID" value="NZ_LVWA01000009.1"/>
</dbReference>
<accession>A0A1Q5PB71</accession>
<proteinExistence type="predicted"/>
<protein>
    <recommendedName>
        <fullName evidence="3">Nucleotide-diphospho-sugar transferase domain-containing protein</fullName>
    </recommendedName>
</protein>
<dbReference type="STRING" id="1797110.A3841_02520"/>
<keyword evidence="2" id="KW-1185">Reference proteome</keyword>
<dbReference type="SUPFAM" id="SSF53448">
    <property type="entry name" value="Nucleotide-diphospho-sugar transferases"/>
    <property type="match status" value="1"/>
</dbReference>
<comment type="caution">
    <text evidence="1">The sequence shown here is derived from an EMBL/GenBank/DDBJ whole genome shotgun (WGS) entry which is preliminary data.</text>
</comment>
<organism evidence="1 2">
    <name type="scientific">Pontibacter flavimaris</name>
    <dbReference type="NCBI Taxonomy" id="1797110"/>
    <lineage>
        <taxon>Bacteria</taxon>
        <taxon>Pseudomonadati</taxon>
        <taxon>Bacteroidota</taxon>
        <taxon>Cytophagia</taxon>
        <taxon>Cytophagales</taxon>
        <taxon>Hymenobacteraceae</taxon>
        <taxon>Pontibacter</taxon>
    </lineage>
</organism>
<name>A0A1Q5PB71_9BACT</name>
<dbReference type="Gene3D" id="3.90.550.10">
    <property type="entry name" value="Spore Coat Polysaccharide Biosynthesis Protein SpsA, Chain A"/>
    <property type="match status" value="1"/>
</dbReference>
<evidence type="ECO:0000313" key="2">
    <source>
        <dbReference type="Proteomes" id="UP000186551"/>
    </source>
</evidence>